<evidence type="ECO:0000259" key="10">
    <source>
        <dbReference type="Pfam" id="PF00535"/>
    </source>
</evidence>
<dbReference type="GO" id="GO:0016757">
    <property type="term" value="F:glycosyltransferase activity"/>
    <property type="evidence" value="ECO:0007669"/>
    <property type="project" value="UniProtKB-KW"/>
</dbReference>
<accession>A0A1H0Y2U9</accession>
<organism evidence="11 12">
    <name type="scientific">Leucobacter chromiiresistens</name>
    <dbReference type="NCBI Taxonomy" id="1079994"/>
    <lineage>
        <taxon>Bacteria</taxon>
        <taxon>Bacillati</taxon>
        <taxon>Actinomycetota</taxon>
        <taxon>Actinomycetes</taxon>
        <taxon>Micrococcales</taxon>
        <taxon>Microbacteriaceae</taxon>
        <taxon>Leucobacter</taxon>
    </lineage>
</organism>
<comment type="subcellular location">
    <subcellularLocation>
        <location evidence="1">Cell membrane</location>
    </subcellularLocation>
</comment>
<evidence type="ECO:0000256" key="5">
    <source>
        <dbReference type="ARBA" id="ARBA00023136"/>
    </source>
</evidence>
<keyword evidence="4 11" id="KW-0808">Transferase</keyword>
<sequence>MQHVAVVIPAKNEERRIAACLSAVLAASARCPVDVSVTLVADGCTDRTVPLARSFAGVEVVEIAASNVGVGRALGVRHALRSLTVHPAGVWIANTDADSIVPSDWIAQQLLRAEAGVDAVLGSVVPDPAEYPRDLQQRWAHAHPAGRATPEIYGANLGVRASAYLRAGGFAALAEHEDVDLVRRLRAPRVRYSDASPVITSARLDGRTPGGFAGYLRAEREVEAPIVELS</sequence>
<dbReference type="SUPFAM" id="SSF53448">
    <property type="entry name" value="Nucleotide-diphospho-sugar transferases"/>
    <property type="match status" value="1"/>
</dbReference>
<proteinExistence type="inferred from homology"/>
<comment type="similarity">
    <text evidence="8">Belongs to the glycosyltransferase 2 family. CrtQ subfamily.</text>
</comment>
<evidence type="ECO:0000256" key="4">
    <source>
        <dbReference type="ARBA" id="ARBA00022679"/>
    </source>
</evidence>
<evidence type="ECO:0000256" key="9">
    <source>
        <dbReference type="ARBA" id="ARBA00040345"/>
    </source>
</evidence>
<dbReference type="PANTHER" id="PTHR43646">
    <property type="entry name" value="GLYCOSYLTRANSFERASE"/>
    <property type="match status" value="1"/>
</dbReference>
<evidence type="ECO:0000256" key="6">
    <source>
        <dbReference type="ARBA" id="ARBA00037281"/>
    </source>
</evidence>
<comment type="function">
    <text evidence="6">Catalyzes the glycosylation of 4,4'-diaponeurosporenoate, i.e. the esterification of glucose at the C1'' position with the carboxyl group of 4,4'-diaponeurosporenic acid, to form glycosyl-4,4'-diaponeurosporenoate. This is a step in the biosynthesis of staphyloxanthin, an orange pigment present in most staphylococci strains.</text>
</comment>
<dbReference type="eggNOG" id="COG1215">
    <property type="taxonomic scope" value="Bacteria"/>
</dbReference>
<reference evidence="11 12" key="1">
    <citation type="submission" date="2016-10" db="EMBL/GenBank/DDBJ databases">
        <authorList>
            <person name="de Groot N.N."/>
        </authorList>
    </citation>
    <scope>NUCLEOTIDE SEQUENCE [LARGE SCALE GENOMIC DNA]</scope>
    <source>
        <strain evidence="11 12">DSM 22788</strain>
    </source>
</reference>
<feature type="domain" description="Glycosyltransferase 2-like" evidence="10">
    <location>
        <begin position="6"/>
        <end position="137"/>
    </location>
</feature>
<keyword evidence="3" id="KW-0328">Glycosyltransferase</keyword>
<dbReference type="AlphaFoldDB" id="A0A1H0Y2U9"/>
<evidence type="ECO:0000256" key="1">
    <source>
        <dbReference type="ARBA" id="ARBA00004236"/>
    </source>
</evidence>
<dbReference type="STRING" id="1079994.SAMN04488565_0448"/>
<evidence type="ECO:0000256" key="2">
    <source>
        <dbReference type="ARBA" id="ARBA00022475"/>
    </source>
</evidence>
<dbReference type="Pfam" id="PF00535">
    <property type="entry name" value="Glycos_transf_2"/>
    <property type="match status" value="1"/>
</dbReference>
<dbReference type="GO" id="GO:0005886">
    <property type="term" value="C:plasma membrane"/>
    <property type="evidence" value="ECO:0007669"/>
    <property type="project" value="UniProtKB-SubCell"/>
</dbReference>
<dbReference type="RefSeq" id="WP_040504941.1">
    <property type="nucleotide sequence ID" value="NZ_FNKB01000001.1"/>
</dbReference>
<evidence type="ECO:0000313" key="12">
    <source>
        <dbReference type="Proteomes" id="UP000182690"/>
    </source>
</evidence>
<name>A0A1H0Y2U9_9MICO</name>
<dbReference type="PANTHER" id="PTHR43646:SF2">
    <property type="entry name" value="GLYCOSYLTRANSFERASE 2-LIKE DOMAIN-CONTAINING PROTEIN"/>
    <property type="match status" value="1"/>
</dbReference>
<dbReference type="EMBL" id="FNKB01000001">
    <property type="protein sequence ID" value="SDQ09256.1"/>
    <property type="molecule type" value="Genomic_DNA"/>
</dbReference>
<evidence type="ECO:0000313" key="11">
    <source>
        <dbReference type="EMBL" id="SDQ09256.1"/>
    </source>
</evidence>
<keyword evidence="5" id="KW-0472">Membrane</keyword>
<dbReference type="Proteomes" id="UP000182690">
    <property type="component" value="Unassembled WGS sequence"/>
</dbReference>
<keyword evidence="2" id="KW-1003">Cell membrane</keyword>
<protein>
    <recommendedName>
        <fullName evidence="9">4,4'-diaponeurosporenoate glycosyltransferase</fullName>
    </recommendedName>
</protein>
<dbReference type="InterPro" id="IPR001173">
    <property type="entry name" value="Glyco_trans_2-like"/>
</dbReference>
<dbReference type="InterPro" id="IPR029044">
    <property type="entry name" value="Nucleotide-diphossugar_trans"/>
</dbReference>
<dbReference type="Gene3D" id="3.90.550.10">
    <property type="entry name" value="Spore Coat Polysaccharide Biosynthesis Protein SpsA, Chain A"/>
    <property type="match status" value="1"/>
</dbReference>
<gene>
    <name evidence="11" type="ORF">SAMN04488565_0448</name>
</gene>
<comment type="pathway">
    <text evidence="7">Carotenoid biosynthesis; staphyloxanthin biosynthesis; staphyloxanthin from farnesyl diphosphate: step 4/5.</text>
</comment>
<evidence type="ECO:0000256" key="7">
    <source>
        <dbReference type="ARBA" id="ARBA00037904"/>
    </source>
</evidence>
<evidence type="ECO:0000256" key="3">
    <source>
        <dbReference type="ARBA" id="ARBA00022676"/>
    </source>
</evidence>
<evidence type="ECO:0000256" key="8">
    <source>
        <dbReference type="ARBA" id="ARBA00038120"/>
    </source>
</evidence>